<sequence>MITSSHVDGPPPYVGGRPFGSGDEEVFFGRADESAELARLWRTHRLTLLHGHAGAGKTSLLAAGVVPRLEAGGEHVLGLGHVWRHNAFPTAAFPEQNPFTLGLLSSWYPSESPADVAGTSVLGFLRKHGRKDRFGRPVPTLAAIDQAELLFRGSIPHERQRRAFLGQLGRALLGEPSLRLLLCVRDDHLDEALAFARGLGDAEGAFGPDGVEGADGVDGAAGRSGLADGDRAAFRLGPFDRDASAEAVRGPLEARGHTAPAPAVARLVDELHTFRTPWTPHAQAVDTVEPALLQTVCSRLWSDFPGEAGVPAERLGAEVDRVLAGFCARSLAMVAADHRVAPGELAAWFREAFAERQGSGGVAEDELPRAMSGPVVRALEDLHLIKARRDAGGRRYELMHPRLARTLHGLGERPVPVRRPGPAARLRAAEVALCEGAADLARHHTEGVIRACGKDDLRVLGRAELLLGNIAHEQGRPAPAVRHYRSAAQIFEVLQDTRAVGLLLAAVGRLVMDVNAAEAVSELRTAANRLPNDLTVHIALGQALWQAGQIRAALAVLDGVLARDGDASEALRTRGEILADLGQAGPALRDLSRVDRGGRSSTEAAWLLAVTMHARGASTADAETDGPGTADVTGAAGEAGAASPAGGAGGTGGTGRTEQAGAAGRSGATGQAGQTGEAGEARAALDGAGHDAGHDAVDSTGDGTGGGAGDGGPDPGSGARRGRPTPDALPADRRAPELPAVPDAESGPVLLRIARAHRLHGDAEFAAEIAARAVAARHPPLPPQMRDEARGLEHRPFGTDRA</sequence>
<organism evidence="3 4">
    <name type="scientific">Actinomadura yumaensis</name>
    <dbReference type="NCBI Taxonomy" id="111807"/>
    <lineage>
        <taxon>Bacteria</taxon>
        <taxon>Bacillati</taxon>
        <taxon>Actinomycetota</taxon>
        <taxon>Actinomycetes</taxon>
        <taxon>Streptosporangiales</taxon>
        <taxon>Thermomonosporaceae</taxon>
        <taxon>Actinomadura</taxon>
    </lineage>
</organism>
<feature type="compositionally biased region" description="Low complexity" evidence="1">
    <location>
        <begin position="628"/>
        <end position="645"/>
    </location>
</feature>
<dbReference type="SUPFAM" id="SSF48452">
    <property type="entry name" value="TPR-like"/>
    <property type="match status" value="1"/>
</dbReference>
<dbReference type="RefSeq" id="WP_160822450.1">
    <property type="nucleotide sequence ID" value="NZ_JBHSXS010000018.1"/>
</dbReference>
<dbReference type="Pfam" id="PF14559">
    <property type="entry name" value="TPR_19"/>
    <property type="match status" value="1"/>
</dbReference>
<evidence type="ECO:0000313" key="4">
    <source>
        <dbReference type="Proteomes" id="UP001596380"/>
    </source>
</evidence>
<feature type="region of interest" description="Disordered" evidence="1">
    <location>
        <begin position="776"/>
        <end position="802"/>
    </location>
</feature>
<evidence type="ECO:0000313" key="3">
    <source>
        <dbReference type="EMBL" id="MFC6883327.1"/>
    </source>
</evidence>
<feature type="compositionally biased region" description="Basic and acidic residues" evidence="1">
    <location>
        <begin position="688"/>
        <end position="697"/>
    </location>
</feature>
<dbReference type="Proteomes" id="UP001596380">
    <property type="component" value="Unassembled WGS sequence"/>
</dbReference>
<accession>A0ABW2CNQ1</accession>
<feature type="compositionally biased region" description="Low complexity" evidence="1">
    <location>
        <begin position="656"/>
        <end position="687"/>
    </location>
</feature>
<dbReference type="Gene3D" id="1.25.40.10">
    <property type="entry name" value="Tetratricopeptide repeat domain"/>
    <property type="match status" value="1"/>
</dbReference>
<evidence type="ECO:0000259" key="2">
    <source>
        <dbReference type="Pfam" id="PF20703"/>
    </source>
</evidence>
<dbReference type="InterPro" id="IPR049052">
    <property type="entry name" value="nSTAND1"/>
</dbReference>
<reference evidence="4" key="1">
    <citation type="journal article" date="2019" name="Int. J. Syst. Evol. Microbiol.">
        <title>The Global Catalogue of Microorganisms (GCM) 10K type strain sequencing project: providing services to taxonomists for standard genome sequencing and annotation.</title>
        <authorList>
            <consortium name="The Broad Institute Genomics Platform"/>
            <consortium name="The Broad Institute Genome Sequencing Center for Infectious Disease"/>
            <person name="Wu L."/>
            <person name="Ma J."/>
        </authorList>
    </citation>
    <scope>NUCLEOTIDE SEQUENCE [LARGE SCALE GENOMIC DNA]</scope>
    <source>
        <strain evidence="4">JCM 3369</strain>
    </source>
</reference>
<dbReference type="EMBL" id="JBHSXS010000018">
    <property type="protein sequence ID" value="MFC6883327.1"/>
    <property type="molecule type" value="Genomic_DNA"/>
</dbReference>
<feature type="compositionally biased region" description="Gly residues" evidence="1">
    <location>
        <begin position="646"/>
        <end position="655"/>
    </location>
</feature>
<dbReference type="InterPro" id="IPR011990">
    <property type="entry name" value="TPR-like_helical_dom_sf"/>
</dbReference>
<gene>
    <name evidence="3" type="ORF">ACFQKB_26460</name>
</gene>
<name>A0ABW2CNQ1_9ACTN</name>
<evidence type="ECO:0000256" key="1">
    <source>
        <dbReference type="SAM" id="MobiDB-lite"/>
    </source>
</evidence>
<keyword evidence="4" id="KW-1185">Reference proteome</keyword>
<feature type="region of interest" description="Disordered" evidence="1">
    <location>
        <begin position="618"/>
        <end position="743"/>
    </location>
</feature>
<proteinExistence type="predicted"/>
<protein>
    <submittedName>
        <fullName evidence="3">Tetratricopeptide repeat protein</fullName>
    </submittedName>
</protein>
<feature type="compositionally biased region" description="Gly residues" evidence="1">
    <location>
        <begin position="702"/>
        <end position="715"/>
    </location>
</feature>
<feature type="compositionally biased region" description="Basic and acidic residues" evidence="1">
    <location>
        <begin position="785"/>
        <end position="802"/>
    </location>
</feature>
<dbReference type="Pfam" id="PF20703">
    <property type="entry name" value="nSTAND1"/>
    <property type="match status" value="1"/>
</dbReference>
<feature type="domain" description="Novel STAND NTPase 1" evidence="2">
    <location>
        <begin position="12"/>
        <end position="195"/>
    </location>
</feature>
<comment type="caution">
    <text evidence="3">The sequence shown here is derived from an EMBL/GenBank/DDBJ whole genome shotgun (WGS) entry which is preliminary data.</text>
</comment>